<evidence type="ECO:0000313" key="2">
    <source>
        <dbReference type="EMBL" id="OOG00346.1"/>
    </source>
</evidence>
<accession>A0A1R3S0Q3</accession>
<dbReference type="VEuPathDB" id="FungiDB:ASPCADRAFT_502678"/>
<protein>
    <submittedName>
        <fullName evidence="2">Uncharacterized protein</fullName>
    </submittedName>
</protein>
<dbReference type="STRING" id="602072.A0A1R3S0Q3"/>
<feature type="region of interest" description="Disordered" evidence="1">
    <location>
        <begin position="130"/>
        <end position="174"/>
    </location>
</feature>
<gene>
    <name evidence="2" type="ORF">ASPCADRAFT_502678</name>
</gene>
<sequence length="373" mass="42032">MGDTRTAIPRSAEEWQLQADLLGLGNRTIHDTQLKSASRAEIDQFLLLRVLWNTHSAPEFLKYFDLAQWLPDAKASLENLSSWGKYCSSFTTQIPEGSFALARHYQLQASRTVQDDFGGGGVLFTPKVHNTRSRQQAPQIPVPQPDFTKTPPSKPDSEFETPNFDNASDSISPMSSPLLPSALSPWSPITPDEEFMYPPTKDEQIVNTALLAFLDSLALHFNLSVSWSLHRMALTAEFTDVKFQARTDGYLADRSGDIKAIIEVKPVLRQRKEAQIRIQESHQIVASLLADYKSPIIQRRGKPHLIVSQDRQEIYISLAEYENDYITYLQTGGIHNNPFLVMHQFGPWDTNNPKAMAELGPILLALTLKAQHY</sequence>
<dbReference type="AlphaFoldDB" id="A0A1R3S0Q3"/>
<evidence type="ECO:0000256" key="1">
    <source>
        <dbReference type="SAM" id="MobiDB-lite"/>
    </source>
</evidence>
<dbReference type="OMA" id="IRIQESH"/>
<organism evidence="2 3">
    <name type="scientific">Aspergillus carbonarius (strain ITEM 5010)</name>
    <dbReference type="NCBI Taxonomy" id="602072"/>
    <lineage>
        <taxon>Eukaryota</taxon>
        <taxon>Fungi</taxon>
        <taxon>Dikarya</taxon>
        <taxon>Ascomycota</taxon>
        <taxon>Pezizomycotina</taxon>
        <taxon>Eurotiomycetes</taxon>
        <taxon>Eurotiomycetidae</taxon>
        <taxon>Eurotiales</taxon>
        <taxon>Aspergillaceae</taxon>
        <taxon>Aspergillus</taxon>
        <taxon>Aspergillus subgen. Circumdati</taxon>
    </lineage>
</organism>
<keyword evidence="3" id="KW-1185">Reference proteome</keyword>
<name>A0A1R3S0Q3_ASPC5</name>
<dbReference type="Proteomes" id="UP000188318">
    <property type="component" value="Unassembled WGS sequence"/>
</dbReference>
<dbReference type="OrthoDB" id="3508621at2759"/>
<proteinExistence type="predicted"/>
<evidence type="ECO:0000313" key="3">
    <source>
        <dbReference type="Proteomes" id="UP000188318"/>
    </source>
</evidence>
<reference evidence="3" key="1">
    <citation type="journal article" date="2017" name="Genome Biol.">
        <title>Comparative genomics reveals high biological diversity and specific adaptations in the industrially and medically important fungal genus Aspergillus.</title>
        <authorList>
            <person name="de Vries R.P."/>
            <person name="Riley R."/>
            <person name="Wiebenga A."/>
            <person name="Aguilar-Osorio G."/>
            <person name="Amillis S."/>
            <person name="Uchima C.A."/>
            <person name="Anderluh G."/>
            <person name="Asadollahi M."/>
            <person name="Askin M."/>
            <person name="Barry K."/>
            <person name="Battaglia E."/>
            <person name="Bayram O."/>
            <person name="Benocci T."/>
            <person name="Braus-Stromeyer S.A."/>
            <person name="Caldana C."/>
            <person name="Canovas D."/>
            <person name="Cerqueira G.C."/>
            <person name="Chen F."/>
            <person name="Chen W."/>
            <person name="Choi C."/>
            <person name="Clum A."/>
            <person name="Dos Santos R.A."/>
            <person name="Damasio A.R."/>
            <person name="Diallinas G."/>
            <person name="Emri T."/>
            <person name="Fekete E."/>
            <person name="Flipphi M."/>
            <person name="Freyberg S."/>
            <person name="Gallo A."/>
            <person name="Gournas C."/>
            <person name="Habgood R."/>
            <person name="Hainaut M."/>
            <person name="Harispe M.L."/>
            <person name="Henrissat B."/>
            <person name="Hilden K.S."/>
            <person name="Hope R."/>
            <person name="Hossain A."/>
            <person name="Karabika E."/>
            <person name="Karaffa L."/>
            <person name="Karanyi Z."/>
            <person name="Krasevec N."/>
            <person name="Kuo A."/>
            <person name="Kusch H."/>
            <person name="LaButti K."/>
            <person name="Lagendijk E.L."/>
            <person name="Lapidus A."/>
            <person name="Levasseur A."/>
            <person name="Lindquist E."/>
            <person name="Lipzen A."/>
            <person name="Logrieco A.F."/>
            <person name="MacCabe A."/>
            <person name="Maekelae M.R."/>
            <person name="Malavazi I."/>
            <person name="Melin P."/>
            <person name="Meyer V."/>
            <person name="Mielnichuk N."/>
            <person name="Miskei M."/>
            <person name="Molnar A.P."/>
            <person name="Mule G."/>
            <person name="Ngan C.Y."/>
            <person name="Orejas M."/>
            <person name="Orosz E."/>
            <person name="Ouedraogo J.P."/>
            <person name="Overkamp K.M."/>
            <person name="Park H.-S."/>
            <person name="Perrone G."/>
            <person name="Piumi F."/>
            <person name="Punt P.J."/>
            <person name="Ram A.F."/>
            <person name="Ramon A."/>
            <person name="Rauscher S."/>
            <person name="Record E."/>
            <person name="Riano-Pachon D.M."/>
            <person name="Robert V."/>
            <person name="Roehrig J."/>
            <person name="Ruller R."/>
            <person name="Salamov A."/>
            <person name="Salih N.S."/>
            <person name="Samson R.A."/>
            <person name="Sandor E."/>
            <person name="Sanguinetti M."/>
            <person name="Schuetze T."/>
            <person name="Sepcic K."/>
            <person name="Shelest E."/>
            <person name="Sherlock G."/>
            <person name="Sophianopoulou V."/>
            <person name="Squina F.M."/>
            <person name="Sun H."/>
            <person name="Susca A."/>
            <person name="Todd R.B."/>
            <person name="Tsang A."/>
            <person name="Unkles S.E."/>
            <person name="van de Wiele N."/>
            <person name="van Rossen-Uffink D."/>
            <person name="Oliveira J.V."/>
            <person name="Vesth T.C."/>
            <person name="Visser J."/>
            <person name="Yu J.-H."/>
            <person name="Zhou M."/>
            <person name="Andersen M.R."/>
            <person name="Archer D.B."/>
            <person name="Baker S.E."/>
            <person name="Benoit I."/>
            <person name="Brakhage A.A."/>
            <person name="Braus G.H."/>
            <person name="Fischer R."/>
            <person name="Frisvad J.C."/>
            <person name="Goldman G.H."/>
            <person name="Houbraken J."/>
            <person name="Oakley B."/>
            <person name="Pocsi I."/>
            <person name="Scazzocchio C."/>
            <person name="Seiboth B."/>
            <person name="vanKuyk P.A."/>
            <person name="Wortman J."/>
            <person name="Dyer P.S."/>
            <person name="Grigoriev I.V."/>
        </authorList>
    </citation>
    <scope>NUCLEOTIDE SEQUENCE [LARGE SCALE GENOMIC DNA]</scope>
    <source>
        <strain evidence="3">ITEM 5010</strain>
    </source>
</reference>
<dbReference type="EMBL" id="KV907493">
    <property type="protein sequence ID" value="OOG00346.1"/>
    <property type="molecule type" value="Genomic_DNA"/>
</dbReference>